<comment type="similarity">
    <text evidence="2 15">Belongs to the FPG family.</text>
</comment>
<dbReference type="PATRIC" id="fig|679936.5.peg.2682"/>
<feature type="domain" description="Formamidopyrimidine-DNA glycosylase catalytic" evidence="17">
    <location>
        <begin position="2"/>
        <end position="116"/>
    </location>
</feature>
<keyword evidence="19" id="KW-1185">Reference proteome</keyword>
<evidence type="ECO:0000256" key="2">
    <source>
        <dbReference type="ARBA" id="ARBA00009409"/>
    </source>
</evidence>
<dbReference type="SUPFAM" id="SSF57716">
    <property type="entry name" value="Glucocorticoid receptor-like (DNA-binding domain)"/>
    <property type="match status" value="1"/>
</dbReference>
<sequence length="294" mass="33189">MPELPEVETIRRYLREILTDQTVSAVLHLDERMIKDPVMPGEVLRAGLIGQRVSDIVRRGKYLFIRWQSRAHLLIHLGMSGRLTWHASTDPVASHTHLRLRFDTGELRLVDPRRFGRIGWRSPGESLKPDLGVEPFSRQLTPAWLYGRIQGRRQPMKTVLLDQTVIAGLGNIYADEALYRAGIHPLAQPVALDEATIGRLVGEIQRVLKRAIRHRGTSFSDYVDALGHPGQNQHYLAVYGRTGQPCPTCHTPIERMVIQGRSSHFCPACQSLGLPNPDQVRMIGNSPSSERRRS</sequence>
<comment type="catalytic activity">
    <reaction evidence="1 15">
        <text>Hydrolysis of DNA containing ring-opened 7-methylguanine residues, releasing 2,6-diamino-4-hydroxy-5-(N-methyl)formamidopyrimidine.</text>
        <dbReference type="EC" id="3.2.2.23"/>
    </reaction>
</comment>
<dbReference type="NCBIfam" id="NF002211">
    <property type="entry name" value="PRK01103.1"/>
    <property type="match status" value="1"/>
</dbReference>
<dbReference type="Pfam" id="PF06827">
    <property type="entry name" value="zf-FPG_IleRS"/>
    <property type="match status" value="1"/>
</dbReference>
<dbReference type="PROSITE" id="PS51068">
    <property type="entry name" value="FPG_CAT"/>
    <property type="match status" value="1"/>
</dbReference>
<dbReference type="InterPro" id="IPR012319">
    <property type="entry name" value="FPG_cat"/>
</dbReference>
<evidence type="ECO:0000256" key="12">
    <source>
        <dbReference type="ARBA" id="ARBA00023268"/>
    </source>
</evidence>
<dbReference type="EC" id="3.2.2.23" evidence="15"/>
<dbReference type="SUPFAM" id="SSF46946">
    <property type="entry name" value="S13-like H2TH domain"/>
    <property type="match status" value="1"/>
</dbReference>
<dbReference type="Gene3D" id="3.20.190.10">
    <property type="entry name" value="MutM-like, N-terminal"/>
    <property type="match status" value="1"/>
</dbReference>
<dbReference type="Pfam" id="PF06831">
    <property type="entry name" value="H2TH"/>
    <property type="match status" value="1"/>
</dbReference>
<dbReference type="HOGENOM" id="CLU_038423_1_2_9"/>
<accession>G8TWR4</accession>
<dbReference type="FunFam" id="1.10.8.50:FF:000003">
    <property type="entry name" value="Formamidopyrimidine-DNA glycosylase"/>
    <property type="match status" value="1"/>
</dbReference>
<evidence type="ECO:0000256" key="15">
    <source>
        <dbReference type="HAMAP-Rule" id="MF_00103"/>
    </source>
</evidence>
<dbReference type="GO" id="GO:0140078">
    <property type="term" value="F:class I DNA-(apurinic or apyrimidinic site) endonuclease activity"/>
    <property type="evidence" value="ECO:0007669"/>
    <property type="project" value="UniProtKB-EC"/>
</dbReference>
<dbReference type="SMART" id="SM00898">
    <property type="entry name" value="Fapy_DNA_glyco"/>
    <property type="match status" value="1"/>
</dbReference>
<evidence type="ECO:0000256" key="3">
    <source>
        <dbReference type="ARBA" id="ARBA00011245"/>
    </source>
</evidence>
<comment type="function">
    <text evidence="15">Involved in base excision repair of DNA damaged by oxidation or by mutagenic agents. Acts as DNA glycosylase that recognizes and removes damaged bases. Has a preference for oxidized purines, such as 7,8-dihydro-8-oxoguanine (8-oxoG). Has AP (apurinic/apyrimidinic) lyase activity and introduces nicks in the DNA strand. Cleaves the DNA backbone by beta-delta elimination to generate a single-strand break at the site of the removed base with both 3'- and 5'-phosphates.</text>
</comment>
<dbReference type="HAMAP" id="MF_00103">
    <property type="entry name" value="Fapy_DNA_glycosyl"/>
    <property type="match status" value="1"/>
</dbReference>
<dbReference type="SMART" id="SM01232">
    <property type="entry name" value="H2TH"/>
    <property type="match status" value="1"/>
</dbReference>
<evidence type="ECO:0000313" key="19">
    <source>
        <dbReference type="Proteomes" id="UP000005439"/>
    </source>
</evidence>
<dbReference type="EC" id="4.2.99.18" evidence="15"/>
<dbReference type="Pfam" id="PF01149">
    <property type="entry name" value="Fapy_DNA_glyco"/>
    <property type="match status" value="1"/>
</dbReference>
<dbReference type="GO" id="GO:0003690">
    <property type="term" value="F:double-stranded DNA binding"/>
    <property type="evidence" value="ECO:0007669"/>
    <property type="project" value="UniProtKB-ARBA"/>
</dbReference>
<dbReference type="AlphaFoldDB" id="G8TWR4"/>
<evidence type="ECO:0000256" key="11">
    <source>
        <dbReference type="ARBA" id="ARBA00023239"/>
    </source>
</evidence>
<evidence type="ECO:0000256" key="10">
    <source>
        <dbReference type="ARBA" id="ARBA00023204"/>
    </source>
</evidence>
<protein>
    <recommendedName>
        <fullName evidence="15">Formamidopyrimidine-DNA glycosylase</fullName>
        <shortName evidence="15">Fapy-DNA glycosylase</shortName>
        <ecNumber evidence="15">3.2.2.23</ecNumber>
    </recommendedName>
    <alternativeName>
        <fullName evidence="15">DNA-(apurinic or apyrimidinic site) lyase MutM</fullName>
        <shortName evidence="15">AP lyase MutM</shortName>
        <ecNumber evidence="15">4.2.99.18</ecNumber>
    </alternativeName>
</protein>
<keyword evidence="10 15" id="KW-0234">DNA repair</keyword>
<dbReference type="GO" id="GO:0006284">
    <property type="term" value="P:base-excision repair"/>
    <property type="evidence" value="ECO:0007669"/>
    <property type="project" value="InterPro"/>
</dbReference>
<dbReference type="EMBL" id="CP003179">
    <property type="protein sequence ID" value="AEW06053.1"/>
    <property type="molecule type" value="Genomic_DNA"/>
</dbReference>
<gene>
    <name evidence="15" type="primary">mutM</name>
    <name evidence="15" type="synonym">fpg</name>
    <name evidence="18" type="ordered locus">Sulac_2591</name>
</gene>
<feature type="active site" description="Schiff-base intermediate with DNA" evidence="15">
    <location>
        <position position="2"/>
    </location>
</feature>
<dbReference type="InterPro" id="IPR010663">
    <property type="entry name" value="Znf_FPG/IleRS"/>
</dbReference>
<reference evidence="19" key="1">
    <citation type="submission" date="2011-12" db="EMBL/GenBank/DDBJ databases">
        <title>The complete genome of chromosome of Sulfobacillus acidophilus DSM 10332.</title>
        <authorList>
            <person name="Lucas S."/>
            <person name="Han J."/>
            <person name="Lapidus A."/>
            <person name="Bruce D."/>
            <person name="Goodwin L."/>
            <person name="Pitluck S."/>
            <person name="Peters L."/>
            <person name="Kyrpides N."/>
            <person name="Mavromatis K."/>
            <person name="Ivanova N."/>
            <person name="Mikhailova N."/>
            <person name="Chertkov O."/>
            <person name="Saunders E."/>
            <person name="Detter J.C."/>
            <person name="Tapia R."/>
            <person name="Han C."/>
            <person name="Land M."/>
            <person name="Hauser L."/>
            <person name="Markowitz V."/>
            <person name="Cheng J.-F."/>
            <person name="Hugenholtz P."/>
            <person name="Woyke T."/>
            <person name="Wu D."/>
            <person name="Pukall R."/>
            <person name="Gehrich-Schroeter G."/>
            <person name="Schneider S."/>
            <person name="Klenk H.-P."/>
            <person name="Eisen J.A."/>
        </authorList>
    </citation>
    <scope>NUCLEOTIDE SEQUENCE [LARGE SCALE GENOMIC DNA]</scope>
    <source>
        <strain evidence="19">ATCC 700253 / DSM 10332 / NAL</strain>
    </source>
</reference>
<dbReference type="STRING" id="679936.Sulac_2591"/>
<keyword evidence="7 15" id="KW-0378">Hydrolase</keyword>
<keyword evidence="5 15" id="KW-0227">DNA damage</keyword>
<evidence type="ECO:0000256" key="5">
    <source>
        <dbReference type="ARBA" id="ARBA00022763"/>
    </source>
</evidence>
<keyword evidence="4 15" id="KW-0479">Metal-binding</keyword>
<dbReference type="GO" id="GO:0008270">
    <property type="term" value="F:zinc ion binding"/>
    <property type="evidence" value="ECO:0007669"/>
    <property type="project" value="UniProtKB-UniRule"/>
</dbReference>
<evidence type="ECO:0000256" key="13">
    <source>
        <dbReference type="ARBA" id="ARBA00023295"/>
    </source>
</evidence>
<feature type="domain" description="FPG-type" evidence="16">
    <location>
        <begin position="237"/>
        <end position="271"/>
    </location>
</feature>
<dbReference type="InterPro" id="IPR000214">
    <property type="entry name" value="Znf_DNA_glyclase/AP_lyase"/>
</dbReference>
<dbReference type="CDD" id="cd08966">
    <property type="entry name" value="EcFpg-like_N"/>
    <property type="match status" value="1"/>
</dbReference>
<dbReference type="PROSITE" id="PS01242">
    <property type="entry name" value="ZF_FPG_1"/>
    <property type="match status" value="1"/>
</dbReference>
<keyword evidence="6 15" id="KW-0863">Zinc-finger</keyword>
<dbReference type="NCBIfam" id="TIGR00577">
    <property type="entry name" value="fpg"/>
    <property type="match status" value="1"/>
</dbReference>
<dbReference type="Gene3D" id="1.10.8.50">
    <property type="match status" value="1"/>
</dbReference>
<dbReference type="InterPro" id="IPR015887">
    <property type="entry name" value="DNA_glyclase_Znf_dom_DNA_BS"/>
</dbReference>
<name>G8TWR4_SULAD</name>
<feature type="active site" description="Proton donor; for delta-elimination activity" evidence="15">
    <location>
        <position position="261"/>
    </location>
</feature>
<keyword evidence="11 15" id="KW-0456">Lyase</keyword>
<evidence type="ECO:0000256" key="9">
    <source>
        <dbReference type="ARBA" id="ARBA00023125"/>
    </source>
</evidence>
<organism evidence="18 19">
    <name type="scientific">Sulfobacillus acidophilus (strain ATCC 700253 / DSM 10332 / NAL)</name>
    <dbReference type="NCBI Taxonomy" id="679936"/>
    <lineage>
        <taxon>Bacteria</taxon>
        <taxon>Bacillati</taxon>
        <taxon>Bacillota</taxon>
        <taxon>Clostridia</taxon>
        <taxon>Eubacteriales</taxon>
        <taxon>Clostridiales Family XVII. Incertae Sedis</taxon>
        <taxon>Sulfobacillus</taxon>
    </lineage>
</organism>
<dbReference type="PANTHER" id="PTHR22993:SF9">
    <property type="entry name" value="FORMAMIDOPYRIMIDINE-DNA GLYCOSYLASE"/>
    <property type="match status" value="1"/>
</dbReference>
<reference evidence="18 19" key="2">
    <citation type="journal article" date="2012" name="Stand. Genomic Sci.">
        <title>Complete genome sequence of the moderately thermophilic mineral-sulfide-oxidizing firmicute Sulfobacillus acidophilus type strain (NAL(T)).</title>
        <authorList>
            <person name="Anderson I."/>
            <person name="Chertkov O."/>
            <person name="Chen A."/>
            <person name="Saunders E."/>
            <person name="Lapidus A."/>
            <person name="Nolan M."/>
            <person name="Lucas S."/>
            <person name="Hammon N."/>
            <person name="Deshpande S."/>
            <person name="Cheng J.F."/>
            <person name="Han C."/>
            <person name="Tapia R."/>
            <person name="Goodwin L.A."/>
            <person name="Pitluck S."/>
            <person name="Liolios K."/>
            <person name="Pagani I."/>
            <person name="Ivanova N."/>
            <person name="Mikhailova N."/>
            <person name="Pati A."/>
            <person name="Palaniappan K."/>
            <person name="Land M."/>
            <person name="Pan C."/>
            <person name="Rohde M."/>
            <person name="Pukall R."/>
            <person name="Goker M."/>
            <person name="Detter J.C."/>
            <person name="Woyke T."/>
            <person name="Bristow J."/>
            <person name="Eisen J.A."/>
            <person name="Markowitz V."/>
            <person name="Hugenholtz P."/>
            <person name="Kyrpides N.C."/>
            <person name="Klenk H.P."/>
            <person name="Mavromatis K."/>
        </authorList>
    </citation>
    <scope>NUCLEOTIDE SEQUENCE [LARGE SCALE GENOMIC DNA]</scope>
    <source>
        <strain evidence="19">ATCC 700253 / DSM 10332 / NAL</strain>
    </source>
</reference>
<comment type="catalytic activity">
    <reaction evidence="14 15">
        <text>2'-deoxyribonucleotide-(2'-deoxyribose 5'-phosphate)-2'-deoxyribonucleotide-DNA = a 3'-end 2'-deoxyribonucleotide-(2,3-dehydro-2,3-deoxyribose 5'-phosphate)-DNA + a 5'-end 5'-phospho-2'-deoxyribonucleoside-DNA + H(+)</text>
        <dbReference type="Rhea" id="RHEA:66592"/>
        <dbReference type="Rhea" id="RHEA-COMP:13180"/>
        <dbReference type="Rhea" id="RHEA-COMP:16897"/>
        <dbReference type="Rhea" id="RHEA-COMP:17067"/>
        <dbReference type="ChEBI" id="CHEBI:15378"/>
        <dbReference type="ChEBI" id="CHEBI:136412"/>
        <dbReference type="ChEBI" id="CHEBI:157695"/>
        <dbReference type="ChEBI" id="CHEBI:167181"/>
        <dbReference type="EC" id="4.2.99.18"/>
    </reaction>
</comment>
<feature type="binding site" evidence="15">
    <location>
        <position position="152"/>
    </location>
    <ligand>
        <name>DNA</name>
        <dbReference type="ChEBI" id="CHEBI:16991"/>
    </ligand>
</feature>
<dbReference type="GO" id="GO:0034039">
    <property type="term" value="F:8-oxo-7,8-dihydroguanine DNA N-glycosylase activity"/>
    <property type="evidence" value="ECO:0007669"/>
    <property type="project" value="TreeGrafter"/>
</dbReference>
<evidence type="ECO:0000256" key="8">
    <source>
        <dbReference type="ARBA" id="ARBA00022833"/>
    </source>
</evidence>
<feature type="active site" description="Proton donor" evidence="15">
    <location>
        <position position="3"/>
    </location>
</feature>
<evidence type="ECO:0000313" key="18">
    <source>
        <dbReference type="EMBL" id="AEW06053.1"/>
    </source>
</evidence>
<dbReference type="KEGG" id="sap:Sulac_2591"/>
<dbReference type="InterPro" id="IPR010979">
    <property type="entry name" value="Ribosomal_uS13-like_H2TH"/>
</dbReference>
<dbReference type="GO" id="GO:0003684">
    <property type="term" value="F:damaged DNA binding"/>
    <property type="evidence" value="ECO:0007669"/>
    <property type="project" value="InterPro"/>
</dbReference>
<evidence type="ECO:0000259" key="16">
    <source>
        <dbReference type="PROSITE" id="PS51066"/>
    </source>
</evidence>
<dbReference type="PANTHER" id="PTHR22993">
    <property type="entry name" value="FORMAMIDOPYRIMIDINE-DNA GLYCOSYLASE"/>
    <property type="match status" value="1"/>
</dbReference>
<evidence type="ECO:0000256" key="1">
    <source>
        <dbReference type="ARBA" id="ARBA00001668"/>
    </source>
</evidence>
<keyword evidence="8 15" id="KW-0862">Zinc</keyword>
<dbReference type="InterPro" id="IPR035937">
    <property type="entry name" value="FPG_N"/>
</dbReference>
<keyword evidence="13 15" id="KW-0326">Glycosidase</keyword>
<feature type="active site" description="Proton donor; for beta-elimination activity" evidence="15">
    <location>
        <position position="61"/>
    </location>
</feature>
<dbReference type="InterPro" id="IPR015886">
    <property type="entry name" value="H2TH_FPG"/>
</dbReference>
<evidence type="ECO:0000256" key="6">
    <source>
        <dbReference type="ARBA" id="ARBA00022771"/>
    </source>
</evidence>
<evidence type="ECO:0000259" key="17">
    <source>
        <dbReference type="PROSITE" id="PS51068"/>
    </source>
</evidence>
<evidence type="ECO:0000256" key="14">
    <source>
        <dbReference type="ARBA" id="ARBA00044632"/>
    </source>
</evidence>
<comment type="subunit">
    <text evidence="3 15">Monomer.</text>
</comment>
<dbReference type="SUPFAM" id="SSF81624">
    <property type="entry name" value="N-terminal domain of MutM-like DNA repair proteins"/>
    <property type="match status" value="1"/>
</dbReference>
<evidence type="ECO:0000256" key="4">
    <source>
        <dbReference type="ARBA" id="ARBA00022723"/>
    </source>
</evidence>
<dbReference type="InterPro" id="IPR020629">
    <property type="entry name" value="FPG_Glyclase"/>
</dbReference>
<proteinExistence type="inferred from homology"/>
<dbReference type="Proteomes" id="UP000005439">
    <property type="component" value="Chromosome"/>
</dbReference>
<feature type="binding site" evidence="15">
    <location>
        <position position="113"/>
    </location>
    <ligand>
        <name>DNA</name>
        <dbReference type="ChEBI" id="CHEBI:16991"/>
    </ligand>
</feature>
<comment type="cofactor">
    <cofactor evidence="15">
        <name>Zn(2+)</name>
        <dbReference type="ChEBI" id="CHEBI:29105"/>
    </cofactor>
    <text evidence="15">Binds 1 zinc ion per subunit.</text>
</comment>
<dbReference type="PROSITE" id="PS51066">
    <property type="entry name" value="ZF_FPG_2"/>
    <property type="match status" value="1"/>
</dbReference>
<feature type="binding site" evidence="15">
    <location>
        <position position="95"/>
    </location>
    <ligand>
        <name>DNA</name>
        <dbReference type="ChEBI" id="CHEBI:16991"/>
    </ligand>
</feature>
<keyword evidence="12 15" id="KW-0511">Multifunctional enzyme</keyword>
<keyword evidence="9 15" id="KW-0238">DNA-binding</keyword>
<evidence type="ECO:0000256" key="7">
    <source>
        <dbReference type="ARBA" id="ARBA00022801"/>
    </source>
</evidence>